<reference evidence="2" key="1">
    <citation type="submission" date="2022-03" db="EMBL/GenBank/DDBJ databases">
        <title>Genomic Encyclopedia of Type Strains, Phase III (KMG-III): the genomes of soil and plant-associated and newly described type strains.</title>
        <authorList>
            <person name="Whitman W."/>
        </authorList>
    </citation>
    <scope>NUCLEOTIDE SEQUENCE</scope>
    <source>
        <strain evidence="2">ANL 6-2</strain>
    </source>
</reference>
<dbReference type="EMBL" id="JALJXV010000002">
    <property type="protein sequence ID" value="MCP1673975.1"/>
    <property type="molecule type" value="Genomic_DNA"/>
</dbReference>
<organism evidence="2 3">
    <name type="scientific">Natronocella acetinitrilica</name>
    <dbReference type="NCBI Taxonomy" id="414046"/>
    <lineage>
        <taxon>Bacteria</taxon>
        <taxon>Pseudomonadati</taxon>
        <taxon>Pseudomonadota</taxon>
        <taxon>Gammaproteobacteria</taxon>
        <taxon>Chromatiales</taxon>
        <taxon>Ectothiorhodospiraceae</taxon>
        <taxon>Natronocella</taxon>
    </lineage>
</organism>
<evidence type="ECO:0000313" key="3">
    <source>
        <dbReference type="Proteomes" id="UP001205843"/>
    </source>
</evidence>
<evidence type="ECO:0000256" key="1">
    <source>
        <dbReference type="SAM" id="MobiDB-lite"/>
    </source>
</evidence>
<keyword evidence="3" id="KW-1185">Reference proteome</keyword>
<evidence type="ECO:0000313" key="2">
    <source>
        <dbReference type="EMBL" id="MCP1673975.1"/>
    </source>
</evidence>
<feature type="compositionally biased region" description="Gly residues" evidence="1">
    <location>
        <begin position="1"/>
        <end position="16"/>
    </location>
</feature>
<dbReference type="RefSeq" id="WP_253475364.1">
    <property type="nucleotide sequence ID" value="NZ_JALJXV010000002.1"/>
</dbReference>
<gene>
    <name evidence="2" type="ORF">J2T57_001074</name>
</gene>
<protein>
    <submittedName>
        <fullName evidence="2">Uncharacterized protein</fullName>
    </submittedName>
</protein>
<feature type="region of interest" description="Disordered" evidence="1">
    <location>
        <begin position="1"/>
        <end position="22"/>
    </location>
</feature>
<comment type="caution">
    <text evidence="2">The sequence shown here is derived from an EMBL/GenBank/DDBJ whole genome shotgun (WGS) entry which is preliminary data.</text>
</comment>
<sequence>MSSSGGGGGGGGGSSGPGAPASVIGYRMVQTVERNDGKSTTIAPGRTITYQFIDQQTILGEGLRTLPTTSWRYSRSGSRATVELNYSAGSSVERLTFTTPTSGTYRSDNRLNTGLTGWHEGRFTISLLDDSGSGGGSSQPGCETNNTGTITFWVSVADGGTTTVFLQDAGTRSTDGFRTVAPACGSEGTGIATYANVSAGSRQFTARDDVGTWGPATVTVNACDCTLLELGE</sequence>
<dbReference type="Proteomes" id="UP001205843">
    <property type="component" value="Unassembled WGS sequence"/>
</dbReference>
<dbReference type="AlphaFoldDB" id="A0AAE3G1B3"/>
<name>A0AAE3G1B3_9GAMM</name>
<accession>A0AAE3G1B3</accession>
<proteinExistence type="predicted"/>